<dbReference type="EMBL" id="CAKMRJ010000001">
    <property type="protein sequence ID" value="CAH1413537.1"/>
    <property type="molecule type" value="Genomic_DNA"/>
</dbReference>
<evidence type="ECO:0000313" key="2">
    <source>
        <dbReference type="Proteomes" id="UP001157418"/>
    </source>
</evidence>
<reference evidence="1 2" key="1">
    <citation type="submission" date="2022-01" db="EMBL/GenBank/DDBJ databases">
        <authorList>
            <person name="Xiong W."/>
            <person name="Schranz E."/>
        </authorList>
    </citation>
    <scope>NUCLEOTIDE SEQUENCE [LARGE SCALE GENOMIC DNA]</scope>
</reference>
<organism evidence="1 2">
    <name type="scientific">Lactuca virosa</name>
    <dbReference type="NCBI Taxonomy" id="75947"/>
    <lineage>
        <taxon>Eukaryota</taxon>
        <taxon>Viridiplantae</taxon>
        <taxon>Streptophyta</taxon>
        <taxon>Embryophyta</taxon>
        <taxon>Tracheophyta</taxon>
        <taxon>Spermatophyta</taxon>
        <taxon>Magnoliopsida</taxon>
        <taxon>eudicotyledons</taxon>
        <taxon>Gunneridae</taxon>
        <taxon>Pentapetalae</taxon>
        <taxon>asterids</taxon>
        <taxon>campanulids</taxon>
        <taxon>Asterales</taxon>
        <taxon>Asteraceae</taxon>
        <taxon>Cichorioideae</taxon>
        <taxon>Cichorieae</taxon>
        <taxon>Lactucinae</taxon>
        <taxon>Lactuca</taxon>
    </lineage>
</organism>
<dbReference type="Proteomes" id="UP001157418">
    <property type="component" value="Unassembled WGS sequence"/>
</dbReference>
<comment type="caution">
    <text evidence="1">The sequence shown here is derived from an EMBL/GenBank/DDBJ whole genome shotgun (WGS) entry which is preliminary data.</text>
</comment>
<name>A0AAU9LIX9_9ASTR</name>
<keyword evidence="2" id="KW-1185">Reference proteome</keyword>
<accession>A0AAU9LIX9</accession>
<protein>
    <submittedName>
        <fullName evidence="1">Uncharacterized protein</fullName>
    </submittedName>
</protein>
<gene>
    <name evidence="1" type="ORF">LVIROSA_LOCUS1497</name>
</gene>
<sequence>MIEIQVIEVLGFMIGLGVSLLKALDPISTMDPQHAFLIMSFSLVEKKLHFNTLIFPVAFASLTLNGLCGLRRKMEDVYDLDTIDVKLDDYFKRKPISRCRDEFLNILYEEDGDDDDDADDDAQAQNNARTQNHNQESYLEYVQGSDEEETNDDFEYYTHNPKVKWNLMRPVLGERDKTRGGSGLCVISDQHKGLLEYSIKKMDEFGEYIKSSFIVPSGLNAYEGDGVTDEVPHANVESEILPNKVLHANMDSNIHHANMEDENYDADVENVESHANVENAESKDENEIPKIKSQIYNPRASKYSIEEIMECLGLTEEELTEYEWDVGVDTQEVTLDNVGVDAQAIPDESLLDDEVHDETILDDVVPDEVVLQDAIHEEGVPDAAGLEAAVLEEAVIDDGTDDKVIHGP</sequence>
<dbReference type="AlphaFoldDB" id="A0AAU9LIX9"/>
<proteinExistence type="predicted"/>
<evidence type="ECO:0000313" key="1">
    <source>
        <dbReference type="EMBL" id="CAH1413537.1"/>
    </source>
</evidence>